<sequence length="157" mass="17558">MDFVPSSQPWQDGDDNLGFLAPPTPKTENYAPRLGLEVGLPQASLATAGDDGVLEFVGTSHPFEDSEMYLCILLEKCWHQMFVKESTRRLMDVISTFEQHSSENVYTTSSECFEEIENTQIYANQDVLRMITASKETRVTAAVTPIYGRFLLARAPG</sequence>
<accession>A0AAD7II99</accession>
<evidence type="ECO:0000256" key="1">
    <source>
        <dbReference type="SAM" id="MobiDB-lite"/>
    </source>
</evidence>
<organism evidence="2 3">
    <name type="scientific">Mycena metata</name>
    <dbReference type="NCBI Taxonomy" id="1033252"/>
    <lineage>
        <taxon>Eukaryota</taxon>
        <taxon>Fungi</taxon>
        <taxon>Dikarya</taxon>
        <taxon>Basidiomycota</taxon>
        <taxon>Agaricomycotina</taxon>
        <taxon>Agaricomycetes</taxon>
        <taxon>Agaricomycetidae</taxon>
        <taxon>Agaricales</taxon>
        <taxon>Marasmiineae</taxon>
        <taxon>Mycenaceae</taxon>
        <taxon>Mycena</taxon>
    </lineage>
</organism>
<comment type="caution">
    <text evidence="2">The sequence shown here is derived from an EMBL/GenBank/DDBJ whole genome shotgun (WGS) entry which is preliminary data.</text>
</comment>
<keyword evidence="3" id="KW-1185">Reference proteome</keyword>
<dbReference type="EMBL" id="JARKIB010000090">
    <property type="protein sequence ID" value="KAJ7743568.1"/>
    <property type="molecule type" value="Genomic_DNA"/>
</dbReference>
<name>A0AAD7II99_9AGAR</name>
<protein>
    <submittedName>
        <fullName evidence="2">Uncharacterized protein</fullName>
    </submittedName>
</protein>
<reference evidence="2" key="1">
    <citation type="submission" date="2023-03" db="EMBL/GenBank/DDBJ databases">
        <title>Massive genome expansion in bonnet fungi (Mycena s.s.) driven by repeated elements and novel gene families across ecological guilds.</title>
        <authorList>
            <consortium name="Lawrence Berkeley National Laboratory"/>
            <person name="Harder C.B."/>
            <person name="Miyauchi S."/>
            <person name="Viragh M."/>
            <person name="Kuo A."/>
            <person name="Thoen E."/>
            <person name="Andreopoulos B."/>
            <person name="Lu D."/>
            <person name="Skrede I."/>
            <person name="Drula E."/>
            <person name="Henrissat B."/>
            <person name="Morin E."/>
            <person name="Kohler A."/>
            <person name="Barry K."/>
            <person name="LaButti K."/>
            <person name="Morin E."/>
            <person name="Salamov A."/>
            <person name="Lipzen A."/>
            <person name="Mereny Z."/>
            <person name="Hegedus B."/>
            <person name="Baldrian P."/>
            <person name="Stursova M."/>
            <person name="Weitz H."/>
            <person name="Taylor A."/>
            <person name="Grigoriev I.V."/>
            <person name="Nagy L.G."/>
            <person name="Martin F."/>
            <person name="Kauserud H."/>
        </authorList>
    </citation>
    <scope>NUCLEOTIDE SEQUENCE</scope>
    <source>
        <strain evidence="2">CBHHK182m</strain>
    </source>
</reference>
<evidence type="ECO:0000313" key="2">
    <source>
        <dbReference type="EMBL" id="KAJ7743568.1"/>
    </source>
</evidence>
<feature type="region of interest" description="Disordered" evidence="1">
    <location>
        <begin position="1"/>
        <end position="24"/>
    </location>
</feature>
<feature type="compositionally biased region" description="Polar residues" evidence="1">
    <location>
        <begin position="1"/>
        <end position="10"/>
    </location>
</feature>
<evidence type="ECO:0000313" key="3">
    <source>
        <dbReference type="Proteomes" id="UP001215598"/>
    </source>
</evidence>
<dbReference type="Proteomes" id="UP001215598">
    <property type="component" value="Unassembled WGS sequence"/>
</dbReference>
<gene>
    <name evidence="2" type="ORF">B0H16DRAFT_1463556</name>
</gene>
<dbReference type="AlphaFoldDB" id="A0AAD7II99"/>
<proteinExistence type="predicted"/>